<evidence type="ECO:0000313" key="2">
    <source>
        <dbReference type="Proteomes" id="UP000692954"/>
    </source>
</evidence>
<dbReference type="AlphaFoldDB" id="A0A8S1RLV3"/>
<reference evidence="1" key="1">
    <citation type="submission" date="2021-01" db="EMBL/GenBank/DDBJ databases">
        <authorList>
            <consortium name="Genoscope - CEA"/>
            <person name="William W."/>
        </authorList>
    </citation>
    <scope>NUCLEOTIDE SEQUENCE</scope>
</reference>
<evidence type="ECO:0000313" key="1">
    <source>
        <dbReference type="EMBL" id="CAD8127814.1"/>
    </source>
</evidence>
<gene>
    <name evidence="1" type="ORF">PSON_ATCC_30995.1.T1800035</name>
</gene>
<organism evidence="1 2">
    <name type="scientific">Paramecium sonneborni</name>
    <dbReference type="NCBI Taxonomy" id="65129"/>
    <lineage>
        <taxon>Eukaryota</taxon>
        <taxon>Sar</taxon>
        <taxon>Alveolata</taxon>
        <taxon>Ciliophora</taxon>
        <taxon>Intramacronucleata</taxon>
        <taxon>Oligohymenophorea</taxon>
        <taxon>Peniculida</taxon>
        <taxon>Parameciidae</taxon>
        <taxon>Paramecium</taxon>
    </lineage>
</organism>
<comment type="caution">
    <text evidence="1">The sequence shown here is derived from an EMBL/GenBank/DDBJ whole genome shotgun (WGS) entry which is preliminary data.</text>
</comment>
<keyword evidence="2" id="KW-1185">Reference proteome</keyword>
<dbReference type="EMBL" id="CAJJDN010000180">
    <property type="protein sequence ID" value="CAD8127814.1"/>
    <property type="molecule type" value="Genomic_DNA"/>
</dbReference>
<proteinExistence type="predicted"/>
<name>A0A8S1RLV3_9CILI</name>
<dbReference type="Proteomes" id="UP000692954">
    <property type="component" value="Unassembled WGS sequence"/>
</dbReference>
<protein>
    <submittedName>
        <fullName evidence="1">Uncharacterized protein</fullName>
    </submittedName>
</protein>
<accession>A0A8S1RLV3</accession>
<sequence>MQIDKNEVQEYCKKIDVKHFFTFARLEFMICLNLKWETSQSKHKKIKAKTNIGLKIKNVKDTPKSNIKNEASF</sequence>